<keyword evidence="8 12" id="KW-0798">TonB box</keyword>
<evidence type="ECO:0000256" key="1">
    <source>
        <dbReference type="ARBA" id="ARBA00004571"/>
    </source>
</evidence>
<dbReference type="Proteomes" id="UP000239504">
    <property type="component" value="Unassembled WGS sequence"/>
</dbReference>
<comment type="similarity">
    <text evidence="11 12">Belongs to the TonB-dependent receptor family.</text>
</comment>
<evidence type="ECO:0000259" key="14">
    <source>
        <dbReference type="Pfam" id="PF00593"/>
    </source>
</evidence>
<dbReference type="Gene3D" id="2.40.170.20">
    <property type="entry name" value="TonB-dependent receptor, beta-barrel domain"/>
    <property type="match status" value="2"/>
</dbReference>
<sequence>MGEYGVIKKGAAARRRIKTSLMAATALGAMVALPGLAQAQDEIVVTAQFREQNLQETPLAITAVTGEDLTQRGITDTQDLAKIAPSVNFRSTGPYGGKTMGAYIRGVGANDYNFNIEPGVAFYIDDVYLGPSFGLLLKLIDLERAEILRGPQGTLNGKNAIGGAVKLISAKPQGDNSGYLSAETGSRNLLRFKGAFDVGLAEDLAMRVSAFSESQDGVVQLLDFGCVNPDLVGDTSAPHTVRDEQPAQSCKRGTLGNSRVNGARIQFRWTPSDNFEANLSGNYIDDNSGGAADVLLFVDPSGYSGYEEPSMPGVPFFETVYGVPYDERFLPPDNYSSYATFEDPYYGLDFSPQATMLTKDATLTMDWELSPTLNIQSISAWRSIAGTWSYDSDSSPLATDGVIDTQKHEQFSQELRINGAFMDDRLHWTLGGFYYDATQRDIGTIQAVPFNFAIQVDSYPEHENYAGFLHVEYDLTDALTLIGGIRRTSEDKVYRFIENDIPGTPSGVFPGGLDVPATTSYDRTDWRAGIQYQVNDDHMVYFNVSTGFRGGGFNPRPANLQSVTPFGPEEVTSYEAGVRSEFFDSRVRWNNTGYYAKYKGIQLNGRIDSIVAGEAFPVSVVTNAAEARIWGIESEFEADVNQSVFLYGSVSYTDFQYQDLGPAAAFAATNGPTLDSTQAYTPEWQFNLGFNATLPFFTEYGSLYLNGDYAFQSEQYPDTRNLEELKIDSYGVANLRLTFVDNDEDWEFSVIGYNITDEKYFYRKNYVSGNWQIKGVPAPGAEWGISLKRNF</sequence>
<evidence type="ECO:0000256" key="11">
    <source>
        <dbReference type="PROSITE-ProRule" id="PRU01360"/>
    </source>
</evidence>
<dbReference type="SUPFAM" id="SSF56935">
    <property type="entry name" value="Porins"/>
    <property type="match status" value="1"/>
</dbReference>
<comment type="subcellular location">
    <subcellularLocation>
        <location evidence="1 11">Cell outer membrane</location>
        <topology evidence="1 11">Multi-pass membrane protein</topology>
    </subcellularLocation>
</comment>
<dbReference type="EMBL" id="PJCH01000010">
    <property type="protein sequence ID" value="PQA87003.1"/>
    <property type="molecule type" value="Genomic_DNA"/>
</dbReference>
<reference evidence="16 17" key="1">
    <citation type="submission" date="2017-12" db="EMBL/GenBank/DDBJ databases">
        <authorList>
            <person name="Hurst M.R.H."/>
        </authorList>
    </citation>
    <scope>NUCLEOTIDE SEQUENCE [LARGE SCALE GENOMIC DNA]</scope>
    <source>
        <strain evidence="16 17">SY-3-19</strain>
    </source>
</reference>
<dbReference type="InterPro" id="IPR000531">
    <property type="entry name" value="Beta-barrel_TonB"/>
</dbReference>
<keyword evidence="6" id="KW-0408">Iron</keyword>
<dbReference type="GO" id="GO:0006826">
    <property type="term" value="P:iron ion transport"/>
    <property type="evidence" value="ECO:0007669"/>
    <property type="project" value="UniProtKB-KW"/>
</dbReference>
<dbReference type="PANTHER" id="PTHR32552">
    <property type="entry name" value="FERRICHROME IRON RECEPTOR-RELATED"/>
    <property type="match status" value="1"/>
</dbReference>
<keyword evidence="10 11" id="KW-0998">Cell outer membrane</keyword>
<keyword evidence="17" id="KW-1185">Reference proteome</keyword>
<evidence type="ECO:0000256" key="13">
    <source>
        <dbReference type="SAM" id="SignalP"/>
    </source>
</evidence>
<keyword evidence="3 11" id="KW-1134">Transmembrane beta strand</keyword>
<evidence type="ECO:0000256" key="6">
    <source>
        <dbReference type="ARBA" id="ARBA00023004"/>
    </source>
</evidence>
<dbReference type="AlphaFoldDB" id="A0A2S7K3C4"/>
<evidence type="ECO:0000256" key="5">
    <source>
        <dbReference type="ARBA" id="ARBA00022692"/>
    </source>
</evidence>
<dbReference type="InterPro" id="IPR012910">
    <property type="entry name" value="Plug_dom"/>
</dbReference>
<dbReference type="OrthoDB" id="9760333at2"/>
<keyword evidence="7" id="KW-0406">Ion transport</keyword>
<evidence type="ECO:0000256" key="8">
    <source>
        <dbReference type="ARBA" id="ARBA00023077"/>
    </source>
</evidence>
<dbReference type="PROSITE" id="PS52016">
    <property type="entry name" value="TONB_DEPENDENT_REC_3"/>
    <property type="match status" value="1"/>
</dbReference>
<feature type="domain" description="TonB-dependent receptor plug" evidence="15">
    <location>
        <begin position="54"/>
        <end position="164"/>
    </location>
</feature>
<organism evidence="16 17">
    <name type="scientific">Hyphococcus luteus</name>
    <dbReference type="NCBI Taxonomy" id="2058213"/>
    <lineage>
        <taxon>Bacteria</taxon>
        <taxon>Pseudomonadati</taxon>
        <taxon>Pseudomonadota</taxon>
        <taxon>Alphaproteobacteria</taxon>
        <taxon>Parvularculales</taxon>
        <taxon>Parvularculaceae</taxon>
        <taxon>Hyphococcus</taxon>
    </lineage>
</organism>
<evidence type="ECO:0000256" key="9">
    <source>
        <dbReference type="ARBA" id="ARBA00023136"/>
    </source>
</evidence>
<keyword evidence="2 11" id="KW-0813">Transport</keyword>
<dbReference type="InterPro" id="IPR036942">
    <property type="entry name" value="Beta-barrel_TonB_sf"/>
</dbReference>
<evidence type="ECO:0000313" key="17">
    <source>
        <dbReference type="Proteomes" id="UP000239504"/>
    </source>
</evidence>
<keyword evidence="4" id="KW-0410">Iron transport</keyword>
<evidence type="ECO:0000256" key="10">
    <source>
        <dbReference type="ARBA" id="ARBA00023237"/>
    </source>
</evidence>
<evidence type="ECO:0000256" key="2">
    <source>
        <dbReference type="ARBA" id="ARBA00022448"/>
    </source>
</evidence>
<evidence type="ECO:0000256" key="4">
    <source>
        <dbReference type="ARBA" id="ARBA00022496"/>
    </source>
</evidence>
<evidence type="ECO:0008006" key="18">
    <source>
        <dbReference type="Google" id="ProtNLM"/>
    </source>
</evidence>
<keyword evidence="5 11" id="KW-0812">Transmembrane</keyword>
<feature type="chain" id="PRO_5015436854" description="TonB-dependent receptor" evidence="13">
    <location>
        <begin position="40"/>
        <end position="791"/>
    </location>
</feature>
<evidence type="ECO:0000313" key="16">
    <source>
        <dbReference type="EMBL" id="PQA87003.1"/>
    </source>
</evidence>
<keyword evidence="9 11" id="KW-0472">Membrane</keyword>
<evidence type="ECO:0000256" key="7">
    <source>
        <dbReference type="ARBA" id="ARBA00023065"/>
    </source>
</evidence>
<feature type="signal peptide" evidence="13">
    <location>
        <begin position="1"/>
        <end position="39"/>
    </location>
</feature>
<name>A0A2S7K3C4_9PROT</name>
<dbReference type="InterPro" id="IPR039426">
    <property type="entry name" value="TonB-dep_rcpt-like"/>
</dbReference>
<dbReference type="Pfam" id="PF07715">
    <property type="entry name" value="Plug"/>
    <property type="match status" value="1"/>
</dbReference>
<feature type="domain" description="TonB-dependent receptor-like beta-barrel" evidence="14">
    <location>
        <begin position="326"/>
        <end position="754"/>
    </location>
</feature>
<proteinExistence type="inferred from homology"/>
<protein>
    <recommendedName>
        <fullName evidence="18">TonB-dependent receptor</fullName>
    </recommendedName>
</protein>
<accession>A0A2S7K3C4</accession>
<evidence type="ECO:0000256" key="3">
    <source>
        <dbReference type="ARBA" id="ARBA00022452"/>
    </source>
</evidence>
<evidence type="ECO:0000256" key="12">
    <source>
        <dbReference type="RuleBase" id="RU003357"/>
    </source>
</evidence>
<dbReference type="GO" id="GO:0009279">
    <property type="term" value="C:cell outer membrane"/>
    <property type="evidence" value="ECO:0007669"/>
    <property type="project" value="UniProtKB-SubCell"/>
</dbReference>
<keyword evidence="13" id="KW-0732">Signal</keyword>
<dbReference type="PANTHER" id="PTHR32552:SF81">
    <property type="entry name" value="TONB-DEPENDENT OUTER MEMBRANE RECEPTOR"/>
    <property type="match status" value="1"/>
</dbReference>
<evidence type="ECO:0000259" key="15">
    <source>
        <dbReference type="Pfam" id="PF07715"/>
    </source>
</evidence>
<comment type="caution">
    <text evidence="16">The sequence shown here is derived from an EMBL/GenBank/DDBJ whole genome shotgun (WGS) entry which is preliminary data.</text>
</comment>
<gene>
    <name evidence="16" type="ORF">CW354_13155</name>
</gene>
<dbReference type="Pfam" id="PF00593">
    <property type="entry name" value="TonB_dep_Rec_b-barrel"/>
    <property type="match status" value="1"/>
</dbReference>